<protein>
    <recommendedName>
        <fullName evidence="4 5">Large ribosomal subunit protein bL19</fullName>
    </recommendedName>
</protein>
<evidence type="ECO:0000256" key="3">
    <source>
        <dbReference type="ARBA" id="ARBA00023274"/>
    </source>
</evidence>
<dbReference type="InterPro" id="IPR018257">
    <property type="entry name" value="Ribosomal_bL19_CS"/>
</dbReference>
<dbReference type="PRINTS" id="PR00061">
    <property type="entry name" value="RIBOSOMALL19"/>
</dbReference>
<proteinExistence type="inferred from homology"/>
<evidence type="ECO:0000313" key="8">
    <source>
        <dbReference type="Proteomes" id="UP000240811"/>
    </source>
</evidence>
<dbReference type="GO" id="GO:0006412">
    <property type="term" value="P:translation"/>
    <property type="evidence" value="ECO:0007669"/>
    <property type="project" value="UniProtKB-UniRule"/>
</dbReference>
<comment type="function">
    <text evidence="5 6">This protein is located at the 30S-50S ribosomal subunit interface and may play a role in the structure and function of the aminoacyl-tRNA binding site.</text>
</comment>
<dbReference type="NCBIfam" id="TIGR01024">
    <property type="entry name" value="rplS_bact"/>
    <property type="match status" value="1"/>
</dbReference>
<name>A0A2T4VXK3_9HYPH</name>
<dbReference type="InterPro" id="IPR001857">
    <property type="entry name" value="Ribosomal_bL19"/>
</dbReference>
<evidence type="ECO:0000256" key="5">
    <source>
        <dbReference type="HAMAP-Rule" id="MF_00402"/>
    </source>
</evidence>
<dbReference type="PANTHER" id="PTHR15680">
    <property type="entry name" value="RIBOSOMAL PROTEIN L19"/>
    <property type="match status" value="1"/>
</dbReference>
<dbReference type="InterPro" id="IPR038657">
    <property type="entry name" value="Ribosomal_bL19_sf"/>
</dbReference>
<dbReference type="PIRSF" id="PIRSF002191">
    <property type="entry name" value="Ribosomal_L19"/>
    <property type="match status" value="1"/>
</dbReference>
<dbReference type="EMBL" id="PSQJ01000002">
    <property type="protein sequence ID" value="PTL86505.1"/>
    <property type="molecule type" value="Genomic_DNA"/>
</dbReference>
<dbReference type="Proteomes" id="UP000240811">
    <property type="component" value="Unassembled WGS sequence"/>
</dbReference>
<dbReference type="HAMAP" id="MF_00402">
    <property type="entry name" value="Ribosomal_bL19"/>
    <property type="match status" value="1"/>
</dbReference>
<dbReference type="PANTHER" id="PTHR15680:SF9">
    <property type="entry name" value="LARGE RIBOSOMAL SUBUNIT PROTEIN BL19M"/>
    <property type="match status" value="1"/>
</dbReference>
<evidence type="ECO:0000256" key="1">
    <source>
        <dbReference type="ARBA" id="ARBA00005781"/>
    </source>
</evidence>
<gene>
    <name evidence="5" type="primary">rplS</name>
    <name evidence="7" type="ORF">C4617_01390</name>
</gene>
<dbReference type="Gene3D" id="2.30.30.790">
    <property type="match status" value="1"/>
</dbReference>
<keyword evidence="3 5" id="KW-0687">Ribonucleoprotein</keyword>
<evidence type="ECO:0000256" key="6">
    <source>
        <dbReference type="RuleBase" id="RU000559"/>
    </source>
</evidence>
<evidence type="ECO:0000313" key="7">
    <source>
        <dbReference type="EMBL" id="PTL86505.1"/>
    </source>
</evidence>
<dbReference type="InterPro" id="IPR008991">
    <property type="entry name" value="Translation_prot_SH3-like_sf"/>
</dbReference>
<accession>A0A2T4VXK3</accession>
<comment type="similarity">
    <text evidence="1 5 6">Belongs to the bacterial ribosomal protein bL19 family.</text>
</comment>
<comment type="caution">
    <text evidence="7">The sequence shown here is derived from an EMBL/GenBank/DDBJ whole genome shotgun (WGS) entry which is preliminary data.</text>
</comment>
<dbReference type="AlphaFoldDB" id="A0A2T4VXK3"/>
<sequence length="141" mass="15928">MNIIDELECEEIARIESKRVLPMFSPGDTICVKTIVREGSKNRIQAYEGVCIARSGRGINKNFIVRKISGNESIHRLFPLYSPLIQDVVVVRRGKVKRAKLYYMKSLRGKAARIAENTGKRAKYLNDQARKTATSKKSASI</sequence>
<evidence type="ECO:0000256" key="2">
    <source>
        <dbReference type="ARBA" id="ARBA00022980"/>
    </source>
</evidence>
<dbReference type="GO" id="GO:0022625">
    <property type="term" value="C:cytosolic large ribosomal subunit"/>
    <property type="evidence" value="ECO:0007669"/>
    <property type="project" value="TreeGrafter"/>
</dbReference>
<dbReference type="SUPFAM" id="SSF50104">
    <property type="entry name" value="Translation proteins SH3-like domain"/>
    <property type="match status" value="1"/>
</dbReference>
<organism evidence="7 8">
    <name type="scientific">Candidatus Liberibacter europaeus</name>
    <dbReference type="NCBI Taxonomy" id="744859"/>
    <lineage>
        <taxon>Bacteria</taxon>
        <taxon>Pseudomonadati</taxon>
        <taxon>Pseudomonadota</taxon>
        <taxon>Alphaproteobacteria</taxon>
        <taxon>Hyphomicrobiales</taxon>
        <taxon>Rhizobiaceae</taxon>
        <taxon>Liberibacter</taxon>
    </lineage>
</organism>
<evidence type="ECO:0000256" key="4">
    <source>
        <dbReference type="ARBA" id="ARBA00035171"/>
    </source>
</evidence>
<keyword evidence="2 5" id="KW-0689">Ribosomal protein</keyword>
<reference evidence="8" key="1">
    <citation type="submission" date="2018-02" db="EMBL/GenBank/DDBJ databases">
        <title>Genome sequence of Candidatus Liberibacter europaeus.</title>
        <authorList>
            <person name="Frampton R.A."/>
            <person name="Thompson S.M."/>
            <person name="David C."/>
            <person name="Addison S.M."/>
            <person name="Smith G.R."/>
        </authorList>
    </citation>
    <scope>NUCLEOTIDE SEQUENCE [LARGE SCALE GENOMIC DNA]</scope>
</reference>
<dbReference type="Pfam" id="PF01245">
    <property type="entry name" value="Ribosomal_L19"/>
    <property type="match status" value="1"/>
</dbReference>
<dbReference type="PROSITE" id="PS01015">
    <property type="entry name" value="RIBOSOMAL_L19"/>
    <property type="match status" value="1"/>
</dbReference>
<dbReference type="GO" id="GO:0003735">
    <property type="term" value="F:structural constituent of ribosome"/>
    <property type="evidence" value="ECO:0007669"/>
    <property type="project" value="InterPro"/>
</dbReference>